<evidence type="ECO:0000256" key="10">
    <source>
        <dbReference type="ARBA" id="ARBA00023201"/>
    </source>
</evidence>
<feature type="transmembrane region" description="Helical" evidence="13">
    <location>
        <begin position="89"/>
        <end position="109"/>
    </location>
</feature>
<feature type="transmembrane region" description="Helical" evidence="13">
    <location>
        <begin position="167"/>
        <end position="185"/>
    </location>
</feature>
<accession>A0ABP0GVM3</accession>
<keyword evidence="4" id="KW-1003">Cell membrane</keyword>
<protein>
    <recommendedName>
        <fullName evidence="16">Sodium-coupled monocarboxylate transporter 1</fullName>
    </recommendedName>
</protein>
<evidence type="ECO:0000256" key="9">
    <source>
        <dbReference type="ARBA" id="ARBA00023136"/>
    </source>
</evidence>
<feature type="compositionally biased region" description="Polar residues" evidence="12">
    <location>
        <begin position="620"/>
        <end position="629"/>
    </location>
</feature>
<feature type="transmembrane region" description="Helical" evidence="13">
    <location>
        <begin position="328"/>
        <end position="349"/>
    </location>
</feature>
<keyword evidence="3" id="KW-0813">Transport</keyword>
<dbReference type="PROSITE" id="PS50283">
    <property type="entry name" value="NA_SOLUT_SYMP_3"/>
    <property type="match status" value="1"/>
</dbReference>
<dbReference type="PANTHER" id="PTHR42985:SF45">
    <property type="entry name" value="SODIUM_IODIDE COTRANSPORTER-LIKE"/>
    <property type="match status" value="1"/>
</dbReference>
<dbReference type="Gene3D" id="1.20.1730.10">
    <property type="entry name" value="Sodium/glucose cotransporter"/>
    <property type="match status" value="1"/>
</dbReference>
<proteinExistence type="inferred from homology"/>
<evidence type="ECO:0000256" key="12">
    <source>
        <dbReference type="SAM" id="MobiDB-lite"/>
    </source>
</evidence>
<evidence type="ECO:0000256" key="11">
    <source>
        <dbReference type="RuleBase" id="RU362091"/>
    </source>
</evidence>
<evidence type="ECO:0008006" key="16">
    <source>
        <dbReference type="Google" id="ProtNLM"/>
    </source>
</evidence>
<feature type="transmembrane region" description="Helical" evidence="13">
    <location>
        <begin position="16"/>
        <end position="35"/>
    </location>
</feature>
<dbReference type="PANTHER" id="PTHR42985">
    <property type="entry name" value="SODIUM-COUPLED MONOCARBOXYLATE TRANSPORTER"/>
    <property type="match status" value="1"/>
</dbReference>
<name>A0ABP0GVM3_CLALP</name>
<evidence type="ECO:0000256" key="4">
    <source>
        <dbReference type="ARBA" id="ARBA00022475"/>
    </source>
</evidence>
<organism evidence="14 15">
    <name type="scientific">Clavelina lepadiformis</name>
    <name type="common">Light-bulb sea squirt</name>
    <name type="synonym">Ascidia lepadiformis</name>
    <dbReference type="NCBI Taxonomy" id="159417"/>
    <lineage>
        <taxon>Eukaryota</taxon>
        <taxon>Metazoa</taxon>
        <taxon>Chordata</taxon>
        <taxon>Tunicata</taxon>
        <taxon>Ascidiacea</taxon>
        <taxon>Aplousobranchia</taxon>
        <taxon>Clavelinidae</taxon>
        <taxon>Clavelina</taxon>
    </lineage>
</organism>
<feature type="transmembrane region" description="Helical" evidence="13">
    <location>
        <begin position="445"/>
        <end position="467"/>
    </location>
</feature>
<keyword evidence="6 13" id="KW-1133">Transmembrane helix</keyword>
<feature type="transmembrane region" description="Helical" evidence="13">
    <location>
        <begin position="197"/>
        <end position="221"/>
    </location>
</feature>
<evidence type="ECO:0000256" key="1">
    <source>
        <dbReference type="ARBA" id="ARBA00004651"/>
    </source>
</evidence>
<evidence type="ECO:0000256" key="3">
    <source>
        <dbReference type="ARBA" id="ARBA00022448"/>
    </source>
</evidence>
<evidence type="ECO:0000256" key="2">
    <source>
        <dbReference type="ARBA" id="ARBA00006434"/>
    </source>
</evidence>
<dbReference type="InterPro" id="IPR038377">
    <property type="entry name" value="Na/Glc_symporter_sf"/>
</dbReference>
<keyword evidence="8" id="KW-0406">Ion transport</keyword>
<feature type="transmembrane region" description="Helical" evidence="13">
    <location>
        <begin position="537"/>
        <end position="561"/>
    </location>
</feature>
<comment type="caution">
    <text evidence="14">The sequence shown here is derived from an EMBL/GenBank/DDBJ whole genome shotgun (WGS) entry which is preliminary data.</text>
</comment>
<evidence type="ECO:0000313" key="14">
    <source>
        <dbReference type="EMBL" id="CAK8694694.1"/>
    </source>
</evidence>
<gene>
    <name evidence="14" type="ORF">CVLEPA_LOCUS28044</name>
</gene>
<evidence type="ECO:0000313" key="15">
    <source>
        <dbReference type="Proteomes" id="UP001642483"/>
    </source>
</evidence>
<keyword evidence="9 13" id="KW-0472">Membrane</keyword>
<feature type="transmembrane region" description="Helical" evidence="13">
    <location>
        <begin position="386"/>
        <end position="406"/>
    </location>
</feature>
<dbReference type="Proteomes" id="UP001642483">
    <property type="component" value="Unassembled WGS sequence"/>
</dbReference>
<evidence type="ECO:0000256" key="8">
    <source>
        <dbReference type="ARBA" id="ARBA00023065"/>
    </source>
</evidence>
<comment type="subcellular location">
    <subcellularLocation>
        <location evidence="1">Cell membrane</location>
        <topology evidence="1">Multi-pass membrane protein</topology>
    </subcellularLocation>
</comment>
<feature type="transmembrane region" description="Helical" evidence="13">
    <location>
        <begin position="241"/>
        <end position="261"/>
    </location>
</feature>
<evidence type="ECO:0000256" key="13">
    <source>
        <dbReference type="SAM" id="Phobius"/>
    </source>
</evidence>
<keyword evidence="10" id="KW-0739">Sodium transport</keyword>
<evidence type="ECO:0000256" key="6">
    <source>
        <dbReference type="ARBA" id="ARBA00022989"/>
    </source>
</evidence>
<dbReference type="InterPro" id="IPR051163">
    <property type="entry name" value="Sodium:Solute_Symporter_SSF"/>
</dbReference>
<dbReference type="CDD" id="cd11492">
    <property type="entry name" value="SLC5sbd_NIS-SMVT"/>
    <property type="match status" value="1"/>
</dbReference>
<feature type="region of interest" description="Disordered" evidence="12">
    <location>
        <begin position="620"/>
        <end position="648"/>
    </location>
</feature>
<keyword evidence="7" id="KW-0915">Sodium</keyword>
<reference evidence="14 15" key="1">
    <citation type="submission" date="2024-02" db="EMBL/GenBank/DDBJ databases">
        <authorList>
            <person name="Daric V."/>
            <person name="Darras S."/>
        </authorList>
    </citation>
    <scope>NUCLEOTIDE SEQUENCE [LARGE SCALE GENOMIC DNA]</scope>
</reference>
<dbReference type="EMBL" id="CAWYQH010000141">
    <property type="protein sequence ID" value="CAK8694694.1"/>
    <property type="molecule type" value="Genomic_DNA"/>
</dbReference>
<dbReference type="Pfam" id="PF00474">
    <property type="entry name" value="SSF"/>
    <property type="match status" value="1"/>
</dbReference>
<keyword evidence="5 13" id="KW-0812">Transmembrane</keyword>
<dbReference type="NCBIfam" id="TIGR00813">
    <property type="entry name" value="sss"/>
    <property type="match status" value="1"/>
</dbReference>
<feature type="transmembrane region" description="Helical" evidence="13">
    <location>
        <begin position="56"/>
        <end position="77"/>
    </location>
</feature>
<dbReference type="InterPro" id="IPR001734">
    <property type="entry name" value="Na/solute_symporter"/>
</dbReference>
<feature type="transmembrane region" description="Helical" evidence="13">
    <location>
        <begin position="412"/>
        <end position="438"/>
    </location>
</feature>
<feature type="transmembrane region" description="Helical" evidence="13">
    <location>
        <begin position="142"/>
        <end position="161"/>
    </location>
</feature>
<evidence type="ECO:0000256" key="7">
    <source>
        <dbReference type="ARBA" id="ARBA00023053"/>
    </source>
</evidence>
<sequence length="648" mass="70657">MSYAANYDSGFSTADFVVFIGMLVVASLIGIFHAIKDRRARSENIENYNYGGRSMSAIPLGLSMAVSYISALTMIGFPSEAYNYGAVVVWYAASPIVSGAIAYLYYIPLVHNLELYSMYEYLEYRFHVIVRKSSSALMILKSVLYMGMTVYLPALALNALTPLTLNWSIALTSGICTFYTCVGGIKAVVWTDTLQTVIMFVGGFAALVKTIVIVGGFGKMWNALERGGRMNIFDLSPDPTLQRTLWTVFLGFAIIKTNGVCCDQASGQRYLSCKSIKDARVAVIISVCVTIFITLVAVLTGCAAYAYYENCDPLKYGRITKKDQLAAVLILDVFSDIPGMTGLFVSAAFSGTLSSVSSGINSVSALILEDFVTPWKPHLSEKRKVVIAKLTGVFVGSLTTVMALVAQALGGTAISIVLTINGSLAGPVLGAFTLGLFFPWVNFKVVLTGQLLSAVFMIWMGVSSVIYGKPADKLRQLPTTTQGCPVNAMNYTTIDPYFNVTGLEQSISWDGSTTSLMNAVDTDEKPALYYSLWSLSFLYYGILGLILNIVISLAVSFATGANKPSDADPRYFMPCIDNPIFSEKVRRFFRFGVPEPSDHPEADEKIELSSPKRTKSLAKQFNSPLQDQWVSDKTDQNGEEDPIVSYSP</sequence>
<comment type="similarity">
    <text evidence="2 11">Belongs to the sodium:solute symporter (SSF) (TC 2.A.21) family.</text>
</comment>
<keyword evidence="15" id="KW-1185">Reference proteome</keyword>
<evidence type="ECO:0000256" key="5">
    <source>
        <dbReference type="ARBA" id="ARBA00022692"/>
    </source>
</evidence>
<feature type="transmembrane region" description="Helical" evidence="13">
    <location>
        <begin position="281"/>
        <end position="308"/>
    </location>
</feature>